<name>D6RLG9_COPC7</name>
<dbReference type="RefSeq" id="XP_002911757.1">
    <property type="nucleotide sequence ID" value="XM_002911711.1"/>
</dbReference>
<feature type="compositionally biased region" description="Polar residues" evidence="1">
    <location>
        <begin position="71"/>
        <end position="82"/>
    </location>
</feature>
<evidence type="ECO:0000256" key="1">
    <source>
        <dbReference type="SAM" id="MobiDB-lite"/>
    </source>
</evidence>
<protein>
    <submittedName>
        <fullName evidence="2">Uncharacterized protein</fullName>
    </submittedName>
</protein>
<dbReference type="EMBL" id="AACS02000003">
    <property type="protein sequence ID" value="EFI28263.1"/>
    <property type="molecule type" value="Genomic_DNA"/>
</dbReference>
<dbReference type="VEuPathDB" id="FungiDB:CC1G_14287"/>
<dbReference type="AlphaFoldDB" id="D6RLG9"/>
<dbReference type="KEGG" id="cci:CC1G_14287"/>
<dbReference type="Proteomes" id="UP000001861">
    <property type="component" value="Unassembled WGS sequence"/>
</dbReference>
<feature type="compositionally biased region" description="Basic and acidic residues" evidence="1">
    <location>
        <begin position="121"/>
        <end position="145"/>
    </location>
</feature>
<dbReference type="HOGENOM" id="CLU_1643605_0_0_1"/>
<comment type="caution">
    <text evidence="2">The sequence shown here is derived from an EMBL/GenBank/DDBJ whole genome shotgun (WGS) entry which is preliminary data.</text>
</comment>
<gene>
    <name evidence="2" type="ORF">CC1G_14287</name>
</gene>
<dbReference type="OrthoDB" id="3057863at2759"/>
<feature type="region of interest" description="Disordered" evidence="1">
    <location>
        <begin position="121"/>
        <end position="161"/>
    </location>
</feature>
<proteinExistence type="predicted"/>
<evidence type="ECO:0000313" key="3">
    <source>
        <dbReference type="Proteomes" id="UP000001861"/>
    </source>
</evidence>
<sequence length="161" mass="17671">MSGDFAKLNEAQKKEAKAFINKAHSKGKLPKAAAANPSQKTIFSEGGFRLERRQAVPNDGGARKVAVEQNGPRNGRSTTVAQTKVLPGYPTDSVPPSGKIRNRLQASLKFGKETYIKPQRRLDHDRRVAEGQQQKRETLLKKHNEGIMARAAAGNTRKGKT</sequence>
<accession>D6RLG9</accession>
<feature type="region of interest" description="Disordered" evidence="1">
    <location>
        <begin position="57"/>
        <end position="99"/>
    </location>
</feature>
<evidence type="ECO:0000313" key="2">
    <source>
        <dbReference type="EMBL" id="EFI28263.1"/>
    </source>
</evidence>
<keyword evidence="3" id="KW-1185">Reference proteome</keyword>
<organism evidence="2 3">
    <name type="scientific">Coprinopsis cinerea (strain Okayama-7 / 130 / ATCC MYA-4618 / FGSC 9003)</name>
    <name type="common">Inky cap fungus</name>
    <name type="synonym">Hormographiella aspergillata</name>
    <dbReference type="NCBI Taxonomy" id="240176"/>
    <lineage>
        <taxon>Eukaryota</taxon>
        <taxon>Fungi</taxon>
        <taxon>Dikarya</taxon>
        <taxon>Basidiomycota</taxon>
        <taxon>Agaricomycotina</taxon>
        <taxon>Agaricomycetes</taxon>
        <taxon>Agaricomycetidae</taxon>
        <taxon>Agaricales</taxon>
        <taxon>Agaricineae</taxon>
        <taxon>Psathyrellaceae</taxon>
        <taxon>Coprinopsis</taxon>
    </lineage>
</organism>
<dbReference type="InParanoid" id="D6RLG9"/>
<dbReference type="GeneID" id="9379790"/>
<reference evidence="2 3" key="1">
    <citation type="journal article" date="2010" name="Proc. Natl. Acad. Sci. U.S.A.">
        <title>Insights into evolution of multicellular fungi from the assembled chromosomes of the mushroom Coprinopsis cinerea (Coprinus cinereus).</title>
        <authorList>
            <person name="Stajich J.E."/>
            <person name="Wilke S.K."/>
            <person name="Ahren D."/>
            <person name="Au C.H."/>
            <person name="Birren B.W."/>
            <person name="Borodovsky M."/>
            <person name="Burns C."/>
            <person name="Canback B."/>
            <person name="Casselton L.A."/>
            <person name="Cheng C.K."/>
            <person name="Deng J."/>
            <person name="Dietrich F.S."/>
            <person name="Fargo D.C."/>
            <person name="Farman M.L."/>
            <person name="Gathman A.C."/>
            <person name="Goldberg J."/>
            <person name="Guigo R."/>
            <person name="Hoegger P.J."/>
            <person name="Hooker J.B."/>
            <person name="Huggins A."/>
            <person name="James T.Y."/>
            <person name="Kamada T."/>
            <person name="Kilaru S."/>
            <person name="Kodira C."/>
            <person name="Kues U."/>
            <person name="Kupfer D."/>
            <person name="Kwan H.S."/>
            <person name="Lomsadze A."/>
            <person name="Li W."/>
            <person name="Lilly W.W."/>
            <person name="Ma L.J."/>
            <person name="Mackey A.J."/>
            <person name="Manning G."/>
            <person name="Martin F."/>
            <person name="Muraguchi H."/>
            <person name="Natvig D.O."/>
            <person name="Palmerini H."/>
            <person name="Ramesh M.A."/>
            <person name="Rehmeyer C.J."/>
            <person name="Roe B.A."/>
            <person name="Shenoy N."/>
            <person name="Stanke M."/>
            <person name="Ter-Hovhannisyan V."/>
            <person name="Tunlid A."/>
            <person name="Velagapudi R."/>
            <person name="Vision T.J."/>
            <person name="Zeng Q."/>
            <person name="Zolan M.E."/>
            <person name="Pukkila P.J."/>
        </authorList>
    </citation>
    <scope>NUCLEOTIDE SEQUENCE [LARGE SCALE GENOMIC DNA]</scope>
    <source>
        <strain evidence="3">Okayama-7 / 130 / ATCC MYA-4618 / FGSC 9003</strain>
    </source>
</reference>